<gene>
    <name evidence="2" type="primary">flK</name>
    <name evidence="2" type="ORF">DIS24_g10025</name>
</gene>
<dbReference type="AlphaFoldDB" id="A0AA40CH88"/>
<keyword evidence="3" id="KW-1185">Reference proteome</keyword>
<dbReference type="EMBL" id="JAUJDW010000099">
    <property type="protein sequence ID" value="KAK0638225.1"/>
    <property type="molecule type" value="Genomic_DNA"/>
</dbReference>
<dbReference type="InterPro" id="IPR054485">
    <property type="entry name" value="FlK-like_dom"/>
</dbReference>
<dbReference type="PANTHER" id="PTHR36934:SF1">
    <property type="entry name" value="THIOESTERASE DOMAIN-CONTAINING PROTEIN"/>
    <property type="match status" value="1"/>
</dbReference>
<protein>
    <submittedName>
        <fullName evidence="2">Fluoroacetyl-CoA thioesterase</fullName>
    </submittedName>
</protein>
<feature type="domain" description="Fluoroacetyl-CoA-specific thioesterase-like" evidence="1">
    <location>
        <begin position="33"/>
        <end position="124"/>
    </location>
</feature>
<evidence type="ECO:0000259" key="1">
    <source>
        <dbReference type="Pfam" id="PF22636"/>
    </source>
</evidence>
<name>A0AA40CH88_9PEZI</name>
<dbReference type="Gene3D" id="3.10.129.10">
    <property type="entry name" value="Hotdog Thioesterase"/>
    <property type="match status" value="1"/>
</dbReference>
<proteinExistence type="predicted"/>
<dbReference type="Pfam" id="PF22636">
    <property type="entry name" value="FlK"/>
    <property type="match status" value="1"/>
</dbReference>
<dbReference type="SUPFAM" id="SSF54637">
    <property type="entry name" value="Thioesterase/thiol ester dehydrase-isomerase"/>
    <property type="match status" value="1"/>
</dbReference>
<accession>A0AA40CH88</accession>
<reference evidence="2" key="1">
    <citation type="submission" date="2023-06" db="EMBL/GenBank/DDBJ databases">
        <title>Multi-omics analyses reveal the molecular pathogenesis toolkit of Lasiodiplodia hormozganensis, a cross-kingdom pathogen.</title>
        <authorList>
            <person name="Felix C."/>
            <person name="Meneses R."/>
            <person name="Goncalves M.F.M."/>
            <person name="Tilleman L."/>
            <person name="Duarte A.S."/>
            <person name="Jorrin-Novo J.V."/>
            <person name="Van De Peer Y."/>
            <person name="Deforce D."/>
            <person name="Van Nieuwerburgh F."/>
            <person name="Esteves A.C."/>
            <person name="Alves A."/>
        </authorList>
    </citation>
    <scope>NUCLEOTIDE SEQUENCE</scope>
    <source>
        <strain evidence="2">CBS 339.90</strain>
    </source>
</reference>
<sequence>MASQEPQEGARASVTYPVTSADLASAISPDPNDRFPKVLATARLVAIMETASARVLEPYLGTGQLSVGVRIDVTHSAPTPEGESVTAEATFTGKEGKLYVFRVVARDAGGEIGTARHERAIVDVARLEGGASKRISKA</sequence>
<dbReference type="InterPro" id="IPR025540">
    <property type="entry name" value="FlK"/>
</dbReference>
<comment type="caution">
    <text evidence="2">The sequence shown here is derived from an EMBL/GenBank/DDBJ whole genome shotgun (WGS) entry which is preliminary data.</text>
</comment>
<evidence type="ECO:0000313" key="2">
    <source>
        <dbReference type="EMBL" id="KAK0638225.1"/>
    </source>
</evidence>
<evidence type="ECO:0000313" key="3">
    <source>
        <dbReference type="Proteomes" id="UP001175001"/>
    </source>
</evidence>
<organism evidence="2 3">
    <name type="scientific">Lasiodiplodia hormozganensis</name>
    <dbReference type="NCBI Taxonomy" id="869390"/>
    <lineage>
        <taxon>Eukaryota</taxon>
        <taxon>Fungi</taxon>
        <taxon>Dikarya</taxon>
        <taxon>Ascomycota</taxon>
        <taxon>Pezizomycotina</taxon>
        <taxon>Dothideomycetes</taxon>
        <taxon>Dothideomycetes incertae sedis</taxon>
        <taxon>Botryosphaeriales</taxon>
        <taxon>Botryosphaeriaceae</taxon>
        <taxon>Lasiodiplodia</taxon>
    </lineage>
</organism>
<dbReference type="Proteomes" id="UP001175001">
    <property type="component" value="Unassembled WGS sequence"/>
</dbReference>
<dbReference type="PANTHER" id="PTHR36934">
    <property type="entry name" value="BLR0278 PROTEIN"/>
    <property type="match status" value="1"/>
</dbReference>
<dbReference type="InterPro" id="IPR029069">
    <property type="entry name" value="HotDog_dom_sf"/>
</dbReference>
<dbReference type="PIRSF" id="PIRSF014972">
    <property type="entry name" value="FlK"/>
    <property type="match status" value="1"/>
</dbReference>